<dbReference type="InterPro" id="IPR012338">
    <property type="entry name" value="Beta-lactam/transpept-like"/>
</dbReference>
<keyword evidence="11" id="KW-0961">Cell wall biogenesis/degradation</keyword>
<dbReference type="PANTHER" id="PTHR21581:SF33">
    <property type="entry name" value="D-ALANYL-D-ALANINE CARBOXYPEPTIDASE DACB"/>
    <property type="match status" value="1"/>
</dbReference>
<dbReference type="InterPro" id="IPR012907">
    <property type="entry name" value="Peptidase_S11_C"/>
</dbReference>
<dbReference type="Pfam" id="PF00768">
    <property type="entry name" value="Peptidase_S11"/>
    <property type="match status" value="1"/>
</dbReference>
<evidence type="ECO:0000259" key="15">
    <source>
        <dbReference type="Pfam" id="PF07943"/>
    </source>
</evidence>
<dbReference type="SUPFAM" id="SSF56601">
    <property type="entry name" value="beta-lactamase/transpeptidase-like"/>
    <property type="match status" value="1"/>
</dbReference>
<dbReference type="Gene3D" id="3.40.710.10">
    <property type="entry name" value="DD-peptidase/beta-lactamase superfamily"/>
    <property type="match status" value="1"/>
</dbReference>
<dbReference type="PANTHER" id="PTHR21581">
    <property type="entry name" value="D-ALANYL-D-ALANINE CARBOXYPEPTIDASE"/>
    <property type="match status" value="1"/>
</dbReference>
<comment type="catalytic activity">
    <reaction evidence="12">
        <text>Preferential cleavage: (Ac)2-L-Lys-D-Ala-|-D-Ala. Also transpeptidation of peptidyl-alanyl moieties that are N-acyl substituents of D-alanine.</text>
        <dbReference type="EC" id="3.4.16.4"/>
    </reaction>
</comment>
<evidence type="ECO:0000256" key="2">
    <source>
        <dbReference type="ARBA" id="ARBA00004752"/>
    </source>
</evidence>
<evidence type="ECO:0000256" key="10">
    <source>
        <dbReference type="ARBA" id="ARBA00022984"/>
    </source>
</evidence>
<comment type="similarity">
    <text evidence="3 13">Belongs to the peptidase S11 family.</text>
</comment>
<evidence type="ECO:0000256" key="3">
    <source>
        <dbReference type="ARBA" id="ARBA00007164"/>
    </source>
</evidence>
<evidence type="ECO:0000256" key="4">
    <source>
        <dbReference type="ARBA" id="ARBA00012448"/>
    </source>
</evidence>
<evidence type="ECO:0000313" key="16">
    <source>
        <dbReference type="EMBL" id="MFD1427807.1"/>
    </source>
</evidence>
<feature type="domain" description="Peptidase S11 D-alanyl-D-alanine carboxypeptidase A N-terminal" evidence="14">
    <location>
        <begin position="36"/>
        <end position="258"/>
    </location>
</feature>
<organism evidence="16 17">
    <name type="scientific">Kroppenstedtia sanguinis</name>
    <dbReference type="NCBI Taxonomy" id="1380684"/>
    <lineage>
        <taxon>Bacteria</taxon>
        <taxon>Bacillati</taxon>
        <taxon>Bacillota</taxon>
        <taxon>Bacilli</taxon>
        <taxon>Bacillales</taxon>
        <taxon>Thermoactinomycetaceae</taxon>
        <taxon>Kroppenstedtia</taxon>
    </lineage>
</organism>
<keyword evidence="17" id="KW-1185">Reference proteome</keyword>
<dbReference type="PRINTS" id="PR00725">
    <property type="entry name" value="DADACBPTASE1"/>
</dbReference>
<dbReference type="InterPro" id="IPR015956">
    <property type="entry name" value="Peniciliin-bd_prot_C_sf"/>
</dbReference>
<dbReference type="Proteomes" id="UP001597282">
    <property type="component" value="Unassembled WGS sequence"/>
</dbReference>
<accession>A0ABW4CAL4</accession>
<protein>
    <recommendedName>
        <fullName evidence="4">serine-type D-Ala-D-Ala carboxypeptidase</fullName>
        <ecNumber evidence="4">3.4.16.4</ecNumber>
    </recommendedName>
</protein>
<dbReference type="EC" id="3.4.16.4" evidence="4"/>
<evidence type="ECO:0000256" key="5">
    <source>
        <dbReference type="ARBA" id="ARBA00022645"/>
    </source>
</evidence>
<keyword evidence="8 16" id="KW-0378">Hydrolase</keyword>
<dbReference type="Pfam" id="PF07943">
    <property type="entry name" value="PBP5_C"/>
    <property type="match status" value="1"/>
</dbReference>
<evidence type="ECO:0000256" key="6">
    <source>
        <dbReference type="ARBA" id="ARBA00022670"/>
    </source>
</evidence>
<evidence type="ECO:0000256" key="11">
    <source>
        <dbReference type="ARBA" id="ARBA00023316"/>
    </source>
</evidence>
<keyword evidence="5 16" id="KW-0121">Carboxypeptidase</keyword>
<evidence type="ECO:0000256" key="13">
    <source>
        <dbReference type="RuleBase" id="RU004016"/>
    </source>
</evidence>
<evidence type="ECO:0000256" key="12">
    <source>
        <dbReference type="ARBA" id="ARBA00034000"/>
    </source>
</evidence>
<dbReference type="GO" id="GO:0004180">
    <property type="term" value="F:carboxypeptidase activity"/>
    <property type="evidence" value="ECO:0007669"/>
    <property type="project" value="UniProtKB-KW"/>
</dbReference>
<dbReference type="SUPFAM" id="SSF69189">
    <property type="entry name" value="Penicillin-binding protein associated domain"/>
    <property type="match status" value="1"/>
</dbReference>
<evidence type="ECO:0000256" key="8">
    <source>
        <dbReference type="ARBA" id="ARBA00022801"/>
    </source>
</evidence>
<comment type="caution">
    <text evidence="16">The sequence shown here is derived from an EMBL/GenBank/DDBJ whole genome shotgun (WGS) entry which is preliminary data.</text>
</comment>
<keyword evidence="10" id="KW-0573">Peptidoglycan synthesis</keyword>
<proteinExistence type="inferred from homology"/>
<sequence length="380" mass="42414">MRLTRWLFSMWIGCVLVFLPAESWASRRLDPVELSAVSAQAAAMIDVQSGRILYEKNAGQQMRIASLTKIMTAIVAIEDGDLTEKVKVKPGAVGVEGSSIYLKPGEEIPLEHLLYGLMLRSGNDAAVAIAEHIGGSVEGFVYKMNEKAEYLGLEKTHFQNPHGLDAKEHYSSAGDLARLTAYALKNPVFRKIVSTQVKTLPWPGEEWHRKWYNKNKMLRLYPGGDGVKTGFTKLSRRTLVSSATREGRQIATVTLNAPDDWEDSMKLLEYGFRQFQPVQLVKKGKKFSSGQKERDSLEIVASRSFTYPLLEKEQTQVEVRPMITYPLKKARVAGIRVGTARIFVEGKPVGSIPLITQGESEETVWGDWFTVLASIYEGEG</sequence>
<comment type="pathway">
    <text evidence="2">Cell wall biogenesis; peptidoglycan biosynthesis.</text>
</comment>
<evidence type="ECO:0000256" key="1">
    <source>
        <dbReference type="ARBA" id="ARBA00003217"/>
    </source>
</evidence>
<dbReference type="RefSeq" id="WP_380166118.1">
    <property type="nucleotide sequence ID" value="NZ_JBHTNU010000013.1"/>
</dbReference>
<dbReference type="InterPro" id="IPR018044">
    <property type="entry name" value="Peptidase_S11"/>
</dbReference>
<keyword evidence="6" id="KW-0645">Protease</keyword>
<keyword evidence="7" id="KW-0732">Signal</keyword>
<dbReference type="EMBL" id="JBHTNU010000013">
    <property type="protein sequence ID" value="MFD1427807.1"/>
    <property type="molecule type" value="Genomic_DNA"/>
</dbReference>
<keyword evidence="9" id="KW-0133">Cell shape</keyword>
<evidence type="ECO:0000313" key="17">
    <source>
        <dbReference type="Proteomes" id="UP001597282"/>
    </source>
</evidence>
<feature type="domain" description="Peptidase S11 D-Ala-D-Ala carboxypeptidase A C-terminal" evidence="15">
    <location>
        <begin position="275"/>
        <end position="361"/>
    </location>
</feature>
<comment type="function">
    <text evidence="1">Removes C-terminal D-alanyl residues from sugar-peptide cell wall precursors.</text>
</comment>
<evidence type="ECO:0000256" key="7">
    <source>
        <dbReference type="ARBA" id="ARBA00022729"/>
    </source>
</evidence>
<dbReference type="InterPro" id="IPR001967">
    <property type="entry name" value="Peptidase_S11_N"/>
</dbReference>
<evidence type="ECO:0000256" key="9">
    <source>
        <dbReference type="ARBA" id="ARBA00022960"/>
    </source>
</evidence>
<gene>
    <name evidence="16" type="ORF">ACFQ4Y_12930</name>
</gene>
<evidence type="ECO:0000259" key="14">
    <source>
        <dbReference type="Pfam" id="PF00768"/>
    </source>
</evidence>
<name>A0ABW4CAL4_9BACL</name>
<reference evidence="17" key="1">
    <citation type="journal article" date="2019" name="Int. J. Syst. Evol. Microbiol.">
        <title>The Global Catalogue of Microorganisms (GCM) 10K type strain sequencing project: providing services to taxonomists for standard genome sequencing and annotation.</title>
        <authorList>
            <consortium name="The Broad Institute Genomics Platform"/>
            <consortium name="The Broad Institute Genome Sequencing Center for Infectious Disease"/>
            <person name="Wu L."/>
            <person name="Ma J."/>
        </authorList>
    </citation>
    <scope>NUCLEOTIDE SEQUENCE [LARGE SCALE GENOMIC DNA]</scope>
    <source>
        <strain evidence="17">S1</strain>
    </source>
</reference>
<dbReference type="Gene3D" id="2.30.140.30">
    <property type="match status" value="1"/>
</dbReference>